<protein>
    <submittedName>
        <fullName evidence="1">Uncharacterized protein</fullName>
    </submittedName>
</protein>
<dbReference type="EMBL" id="BARS01022319">
    <property type="protein sequence ID" value="GAG13108.1"/>
    <property type="molecule type" value="Genomic_DNA"/>
</dbReference>
<organism evidence="1">
    <name type="scientific">marine sediment metagenome</name>
    <dbReference type="NCBI Taxonomy" id="412755"/>
    <lineage>
        <taxon>unclassified sequences</taxon>
        <taxon>metagenomes</taxon>
        <taxon>ecological metagenomes</taxon>
    </lineage>
</organism>
<name>X0VKV2_9ZZZZ</name>
<accession>X0VKV2</accession>
<comment type="caution">
    <text evidence="1">The sequence shown here is derived from an EMBL/GenBank/DDBJ whole genome shotgun (WGS) entry which is preliminary data.</text>
</comment>
<dbReference type="AlphaFoldDB" id="X0VKV2"/>
<evidence type="ECO:0000313" key="1">
    <source>
        <dbReference type="EMBL" id="GAG13108.1"/>
    </source>
</evidence>
<reference evidence="1" key="1">
    <citation type="journal article" date="2014" name="Front. Microbiol.">
        <title>High frequency of phylogenetically diverse reductive dehalogenase-homologous genes in deep subseafloor sedimentary metagenomes.</title>
        <authorList>
            <person name="Kawai M."/>
            <person name="Futagami T."/>
            <person name="Toyoda A."/>
            <person name="Takaki Y."/>
            <person name="Nishi S."/>
            <person name="Hori S."/>
            <person name="Arai W."/>
            <person name="Tsubouchi T."/>
            <person name="Morono Y."/>
            <person name="Uchiyama I."/>
            <person name="Ito T."/>
            <person name="Fujiyama A."/>
            <person name="Inagaki F."/>
            <person name="Takami H."/>
        </authorList>
    </citation>
    <scope>NUCLEOTIDE SEQUENCE</scope>
    <source>
        <strain evidence="1">Expedition CK06-06</strain>
    </source>
</reference>
<proteinExistence type="predicted"/>
<sequence>SGCKVSEETPEAPKPKKELSELQISACNTADEAGTCNTRLEEIGIVTKEDCCEVLGKCC</sequence>
<gene>
    <name evidence="1" type="ORF">S01H1_35701</name>
</gene>
<feature type="non-terminal residue" evidence="1">
    <location>
        <position position="1"/>
    </location>
</feature>